<dbReference type="EC" id="3.5.1.4" evidence="3"/>
<comment type="similarity">
    <text evidence="2">Belongs to the amidase family.</text>
</comment>
<dbReference type="PANTHER" id="PTHR45847">
    <property type="entry name" value="FATTY ACID AMIDE HYDROLASE"/>
    <property type="match status" value="1"/>
</dbReference>
<feature type="active site" description="Acyl-ester intermediate" evidence="5">
    <location>
        <position position="222"/>
    </location>
</feature>
<comment type="catalytic activity">
    <reaction evidence="1">
        <text>a monocarboxylic acid amide + H2O = a monocarboxylate + NH4(+)</text>
        <dbReference type="Rhea" id="RHEA:12020"/>
        <dbReference type="ChEBI" id="CHEBI:15377"/>
        <dbReference type="ChEBI" id="CHEBI:28938"/>
        <dbReference type="ChEBI" id="CHEBI:35757"/>
        <dbReference type="ChEBI" id="CHEBI:83628"/>
        <dbReference type="EC" id="3.5.1.4"/>
    </reaction>
</comment>
<name>A0AAV5GHT3_9BASI</name>
<feature type="binding site" evidence="6">
    <location>
        <position position="172"/>
    </location>
    <ligand>
        <name>substrate</name>
    </ligand>
</feature>
<dbReference type="AlphaFoldDB" id="A0AAV5GHT3"/>
<reference evidence="8 9" key="1">
    <citation type="submission" date="2021-12" db="EMBL/GenBank/DDBJ databases">
        <title>High titer production of polyol ester of fatty acids by Rhodotorula paludigena BS15 towards product separation-free biomass refinery.</title>
        <authorList>
            <person name="Mano J."/>
            <person name="Ono H."/>
            <person name="Tanaka T."/>
            <person name="Naito K."/>
            <person name="Sushida H."/>
            <person name="Ike M."/>
            <person name="Tokuyasu K."/>
            <person name="Kitaoka M."/>
        </authorList>
    </citation>
    <scope>NUCLEOTIDE SEQUENCE [LARGE SCALE GENOMIC DNA]</scope>
    <source>
        <strain evidence="8 9">BS15</strain>
    </source>
</reference>
<protein>
    <recommendedName>
        <fullName evidence="3">amidase</fullName>
        <ecNumber evidence="3">3.5.1.4</ecNumber>
    </recommendedName>
</protein>
<feature type="binding site" evidence="6">
    <location>
        <begin position="219"/>
        <end position="222"/>
    </location>
    <ligand>
        <name>substrate</name>
    </ligand>
</feature>
<comment type="caution">
    <text evidence="8">The sequence shown here is derived from an EMBL/GenBank/DDBJ whole genome shotgun (WGS) entry which is preliminary data.</text>
</comment>
<gene>
    <name evidence="8" type="ORF">Rhopal_002025-T1</name>
</gene>
<dbReference type="InterPro" id="IPR020556">
    <property type="entry name" value="Amidase_CS"/>
</dbReference>
<dbReference type="SUPFAM" id="SSF75304">
    <property type="entry name" value="Amidase signature (AS) enzymes"/>
    <property type="match status" value="1"/>
</dbReference>
<dbReference type="FunFam" id="3.90.1300.10:FF:000003">
    <property type="entry name" value="Amidase signature enzyme"/>
    <property type="match status" value="1"/>
</dbReference>
<dbReference type="Proteomes" id="UP001342314">
    <property type="component" value="Unassembled WGS sequence"/>
</dbReference>
<evidence type="ECO:0000256" key="2">
    <source>
        <dbReference type="ARBA" id="ARBA00009199"/>
    </source>
</evidence>
<feature type="active site" description="Charge relay system" evidence="5">
    <location>
        <position position="123"/>
    </location>
</feature>
<evidence type="ECO:0000256" key="1">
    <source>
        <dbReference type="ARBA" id="ARBA00001311"/>
    </source>
</evidence>
<evidence type="ECO:0000313" key="9">
    <source>
        <dbReference type="Proteomes" id="UP001342314"/>
    </source>
</evidence>
<proteinExistence type="inferred from homology"/>
<dbReference type="EMBL" id="BQKY01000004">
    <property type="protein sequence ID" value="GJN89051.1"/>
    <property type="molecule type" value="Genomic_DNA"/>
</dbReference>
<organism evidence="8 9">
    <name type="scientific">Rhodotorula paludigena</name>
    <dbReference type="NCBI Taxonomy" id="86838"/>
    <lineage>
        <taxon>Eukaryota</taxon>
        <taxon>Fungi</taxon>
        <taxon>Dikarya</taxon>
        <taxon>Basidiomycota</taxon>
        <taxon>Pucciniomycotina</taxon>
        <taxon>Microbotryomycetes</taxon>
        <taxon>Sporidiobolales</taxon>
        <taxon>Sporidiobolaceae</taxon>
        <taxon>Rhodotorula</taxon>
    </lineage>
</organism>
<feature type="active site" description="Charge relay system" evidence="5">
    <location>
        <position position="198"/>
    </location>
</feature>
<dbReference type="PIRSF" id="PIRSF001221">
    <property type="entry name" value="Amidase_fungi"/>
    <property type="match status" value="1"/>
</dbReference>
<dbReference type="GO" id="GO:0017064">
    <property type="term" value="F:fatty acid amide hydrolase activity"/>
    <property type="evidence" value="ECO:0007669"/>
    <property type="project" value="TreeGrafter"/>
</dbReference>
<feature type="domain" description="Amidase" evidence="7">
    <location>
        <begin position="68"/>
        <end position="560"/>
    </location>
</feature>
<accession>A0AAV5GHT3</accession>
<dbReference type="GO" id="GO:0004040">
    <property type="term" value="F:amidase activity"/>
    <property type="evidence" value="ECO:0007669"/>
    <property type="project" value="UniProtKB-EC"/>
</dbReference>
<feature type="binding site" evidence="6">
    <location>
        <position position="198"/>
    </location>
    <ligand>
        <name>substrate</name>
    </ligand>
</feature>
<evidence type="ECO:0000259" key="7">
    <source>
        <dbReference type="Pfam" id="PF01425"/>
    </source>
</evidence>
<keyword evidence="4" id="KW-0378">Hydrolase</keyword>
<keyword evidence="9" id="KW-1185">Reference proteome</keyword>
<evidence type="ECO:0000313" key="8">
    <source>
        <dbReference type="EMBL" id="GJN89051.1"/>
    </source>
</evidence>
<dbReference type="GO" id="GO:0009062">
    <property type="term" value="P:fatty acid catabolic process"/>
    <property type="evidence" value="ECO:0007669"/>
    <property type="project" value="TreeGrafter"/>
</dbReference>
<evidence type="ECO:0000256" key="4">
    <source>
        <dbReference type="ARBA" id="ARBA00022801"/>
    </source>
</evidence>
<dbReference type="PANTHER" id="PTHR45847:SF6">
    <property type="entry name" value="FATTY ACID AMIDE HYDROLASE"/>
    <property type="match status" value="1"/>
</dbReference>
<dbReference type="Pfam" id="PF01425">
    <property type="entry name" value="Amidase"/>
    <property type="match status" value="1"/>
</dbReference>
<evidence type="ECO:0000256" key="6">
    <source>
        <dbReference type="PIRSR" id="PIRSR001221-2"/>
    </source>
</evidence>
<sequence>MLWTPTWQVNRDLKATEQRKAINLGKKLYRDYGSAITSQLEADILSAASHDIVRNIQERKGGWTATHVLLVYIKAATRSHERNNNLTEVLFNQAVKRALDLDEQFEKTGKVSGPLHGVPVSVKDQVDIHNVDTTMGLTHAINRPAEQDATLIRILLRAGAIPFVKTNVPQTMLSFECGNPLFGASRNPYDPGRTTGGSSGGEGALLASDGSALGIGSDIGGSLRIPAHFSGCFSLKPCHGRFPSTGCRGFNPGFTAIPSSMGPMGRSVADVELLSRVMLDASVDLAQSETGLLPLAYRSVKLPKKLRIGYFTNDGFCRASPACQRAVRATVEALRREGHDCVKFEPPSPIEAMEHFVALTSAGRYETLLSFLQGDPQESSLFLVTLGPKLPAFVRAAAAWLLDNVVGDAQFARLLRASKAKSVIEMQEWQHRKDEYVQRSRKLLWEEHEFDAVVCPVQATPALKHGETWNLSPLAIGTILWNVIDSTVGVLPVTRVSSTVDAISRTADDRWWAAHTASPGSKLVETRVYGPGGVYDAEAMRGLPVGVQVVGRQWDEERVLEVMKVVDGALGPRGFGPGEYTKREKGREKVY</sequence>
<evidence type="ECO:0000256" key="3">
    <source>
        <dbReference type="ARBA" id="ARBA00012922"/>
    </source>
</evidence>
<dbReference type="PROSITE" id="PS00571">
    <property type="entry name" value="AMIDASES"/>
    <property type="match status" value="1"/>
</dbReference>
<dbReference type="InterPro" id="IPR036928">
    <property type="entry name" value="AS_sf"/>
</dbReference>
<dbReference type="InterPro" id="IPR023631">
    <property type="entry name" value="Amidase_dom"/>
</dbReference>
<dbReference type="Gene3D" id="3.90.1300.10">
    <property type="entry name" value="Amidase signature (AS) domain"/>
    <property type="match status" value="1"/>
</dbReference>
<evidence type="ECO:0000256" key="5">
    <source>
        <dbReference type="PIRSR" id="PIRSR001221-1"/>
    </source>
</evidence>
<dbReference type="InterPro" id="IPR052096">
    <property type="entry name" value="Endocannabinoid_amidase"/>
</dbReference>